<protein>
    <recommendedName>
        <fullName evidence="3">DUF5817 domain-containing protein</fullName>
    </recommendedName>
</protein>
<gene>
    <name evidence="4" type="ORF">LI82_03420</name>
</gene>
<organism evidence="4 5">
    <name type="scientific">Methanococcoides methylutens</name>
    <dbReference type="NCBI Taxonomy" id="2226"/>
    <lineage>
        <taxon>Archaea</taxon>
        <taxon>Methanobacteriati</taxon>
        <taxon>Methanobacteriota</taxon>
        <taxon>Stenosarchaea group</taxon>
        <taxon>Methanomicrobia</taxon>
        <taxon>Methanosarcinales</taxon>
        <taxon>Methanosarcinaceae</taxon>
        <taxon>Methanococcoides</taxon>
    </lineage>
</organism>
<feature type="coiled-coil region" evidence="1">
    <location>
        <begin position="139"/>
        <end position="166"/>
    </location>
</feature>
<name>A0A099T4J8_METMT</name>
<sequence>MPVYSVIVCPKCRRSAQLIEQKGAKTTRCQRCGATLQTRKLRIFHTTDVLEDAIAVRTKLQAKILGEGYDTMSDRNTFSTFTSDPTEEDTSLKFQTKDHKAKLNMLKSSTHPAETDDTAIQTPTTYTPATKRPKKKDPARTILSILEKAQSEMQRAELQDHARRQELDEEIFERTLEKLLQKGDIYFPKKGYVRVVP</sequence>
<evidence type="ECO:0000259" key="3">
    <source>
        <dbReference type="Pfam" id="PF19134"/>
    </source>
</evidence>
<feature type="domain" description="DUF5817" evidence="3">
    <location>
        <begin position="4"/>
        <end position="62"/>
    </location>
</feature>
<dbReference type="AlphaFoldDB" id="A0A099T4J8"/>
<reference evidence="4 5" key="1">
    <citation type="submission" date="2014-09" db="EMBL/GenBank/DDBJ databases">
        <title>Draft genome sequence of an obligately methylotrophic methanogen, Methanococcoides methylutens, isolated from marine sediment.</title>
        <authorList>
            <person name="Guan Y."/>
            <person name="Ngugi D.K."/>
            <person name="Blom J."/>
            <person name="Ali S."/>
            <person name="Ferry J.G."/>
            <person name="Stingl U."/>
        </authorList>
    </citation>
    <scope>NUCLEOTIDE SEQUENCE [LARGE SCALE GENOMIC DNA]</scope>
    <source>
        <strain evidence="4 5">DSM 2657</strain>
    </source>
</reference>
<accession>A0A099T4J8</accession>
<feature type="compositionally biased region" description="Polar residues" evidence="2">
    <location>
        <begin position="110"/>
        <end position="128"/>
    </location>
</feature>
<dbReference type="InterPro" id="IPR036388">
    <property type="entry name" value="WH-like_DNA-bd_sf"/>
</dbReference>
<evidence type="ECO:0000256" key="1">
    <source>
        <dbReference type="SAM" id="Coils"/>
    </source>
</evidence>
<dbReference type="Gene3D" id="3.90.820.10">
    <property type="entry name" value="Structural Genomics, Unknown Function 30-nov-00 1gh9 Mol_id"/>
    <property type="match status" value="1"/>
</dbReference>
<evidence type="ECO:0000313" key="4">
    <source>
        <dbReference type="EMBL" id="KGK99093.1"/>
    </source>
</evidence>
<dbReference type="Pfam" id="PF19134">
    <property type="entry name" value="DUF5817"/>
    <property type="match status" value="1"/>
</dbReference>
<evidence type="ECO:0000313" key="5">
    <source>
        <dbReference type="Proteomes" id="UP000029859"/>
    </source>
</evidence>
<dbReference type="InterPro" id="IPR036304">
    <property type="entry name" value="MTH1184"/>
</dbReference>
<dbReference type="Gene3D" id="1.10.10.10">
    <property type="entry name" value="Winged helix-like DNA-binding domain superfamily/Winged helix DNA-binding domain"/>
    <property type="match status" value="1"/>
</dbReference>
<dbReference type="OrthoDB" id="142616at2157"/>
<keyword evidence="5" id="KW-1185">Reference proteome</keyword>
<keyword evidence="1" id="KW-0175">Coiled coil</keyword>
<dbReference type="EMBL" id="JRHO01000009">
    <property type="protein sequence ID" value="KGK99093.1"/>
    <property type="molecule type" value="Genomic_DNA"/>
</dbReference>
<dbReference type="InterPro" id="IPR043855">
    <property type="entry name" value="DUF5817"/>
</dbReference>
<dbReference type="RefSeq" id="WP_048193511.1">
    <property type="nucleotide sequence ID" value="NZ_CAAGSM010000002.1"/>
</dbReference>
<evidence type="ECO:0000256" key="2">
    <source>
        <dbReference type="SAM" id="MobiDB-lite"/>
    </source>
</evidence>
<dbReference type="Proteomes" id="UP000029859">
    <property type="component" value="Unassembled WGS sequence"/>
</dbReference>
<dbReference type="SUPFAM" id="SSF57821">
    <property type="entry name" value="Hypothetical protein MTH1184"/>
    <property type="match status" value="1"/>
</dbReference>
<proteinExistence type="predicted"/>
<feature type="region of interest" description="Disordered" evidence="2">
    <location>
        <begin position="110"/>
        <end position="137"/>
    </location>
</feature>
<comment type="caution">
    <text evidence="4">The sequence shown here is derived from an EMBL/GenBank/DDBJ whole genome shotgun (WGS) entry which is preliminary data.</text>
</comment>